<proteinExistence type="predicted"/>
<reference evidence="2" key="1">
    <citation type="submission" date="2016-04" db="EMBL/GenBank/DDBJ databases">
        <authorList>
            <person name="Evans L.H."/>
            <person name="Alamgir A."/>
            <person name="Owens N."/>
            <person name="Weber N.D."/>
            <person name="Virtaneva K."/>
            <person name="Barbian K."/>
            <person name="Babar A."/>
            <person name="Rosenke K."/>
        </authorList>
    </citation>
    <scope>NUCLEOTIDE SEQUENCE</scope>
    <source>
        <strain evidence="2">86-2</strain>
    </source>
</reference>
<name>A0A212JN89_9BACT</name>
<organism evidence="2">
    <name type="scientific">uncultured Dysgonomonas sp</name>
    <dbReference type="NCBI Taxonomy" id="206096"/>
    <lineage>
        <taxon>Bacteria</taxon>
        <taxon>Pseudomonadati</taxon>
        <taxon>Bacteroidota</taxon>
        <taxon>Bacteroidia</taxon>
        <taxon>Bacteroidales</taxon>
        <taxon>Dysgonomonadaceae</taxon>
        <taxon>Dysgonomonas</taxon>
        <taxon>environmental samples</taxon>
    </lineage>
</organism>
<evidence type="ECO:0000256" key="1">
    <source>
        <dbReference type="SAM" id="Phobius"/>
    </source>
</evidence>
<keyword evidence="1" id="KW-0812">Transmembrane</keyword>
<gene>
    <name evidence="2" type="ORF">KL86DYS2_11935</name>
</gene>
<feature type="transmembrane region" description="Helical" evidence="1">
    <location>
        <begin position="55"/>
        <end position="73"/>
    </location>
</feature>
<dbReference type="EMBL" id="FLUL01000001">
    <property type="protein sequence ID" value="SBW00914.1"/>
    <property type="molecule type" value="Genomic_DNA"/>
</dbReference>
<evidence type="ECO:0000313" key="2">
    <source>
        <dbReference type="EMBL" id="SBW00914.1"/>
    </source>
</evidence>
<feature type="transmembrane region" description="Helical" evidence="1">
    <location>
        <begin position="24"/>
        <end position="49"/>
    </location>
</feature>
<dbReference type="AlphaFoldDB" id="A0A212JN89"/>
<accession>A0A212JN89</accession>
<keyword evidence="1" id="KW-0472">Membrane</keyword>
<sequence length="204" mass="23945">MKANDYAKLEKDYDFKRHYFNNTFWWKTLLMVPPICFLFVGLVGIIYLFNSDMLVSWYIIPYLFLFTVGTIWLKALKRHILKAAMATEGAFHICLAAPLGDKDDYTYAAFANNTRRHDKYYITNLAKEISLHDLLAKHEVSFKKEAILIHDEESDSDIYVKAYPKKEINKRNAGWSLSEGYFPVLYINDKNVPIIRRKDLVRKS</sequence>
<dbReference type="RefSeq" id="WP_296949460.1">
    <property type="nucleotide sequence ID" value="NZ_LT599021.1"/>
</dbReference>
<keyword evidence="1" id="KW-1133">Transmembrane helix</keyword>
<protein>
    <submittedName>
        <fullName evidence="2">Uncharacterized protein</fullName>
    </submittedName>
</protein>